<dbReference type="CDD" id="cd08010">
    <property type="entry name" value="MltG_like"/>
    <property type="match status" value="1"/>
</dbReference>
<protein>
    <recommendedName>
        <fullName evidence="7">Endolytic murein transglycosylase</fullName>
        <ecNumber evidence="7">4.2.2.29</ecNumber>
    </recommendedName>
    <alternativeName>
        <fullName evidence="7">Peptidoglycan lytic transglycosylase</fullName>
    </alternativeName>
    <alternativeName>
        <fullName evidence="7">Peptidoglycan polymerization terminase</fullName>
    </alternativeName>
</protein>
<evidence type="ECO:0000256" key="3">
    <source>
        <dbReference type="ARBA" id="ARBA00022989"/>
    </source>
</evidence>
<feature type="transmembrane region" description="Helical" evidence="7">
    <location>
        <begin position="39"/>
        <end position="61"/>
    </location>
</feature>
<proteinExistence type="inferred from homology"/>
<dbReference type="Proteomes" id="UP000253303">
    <property type="component" value="Unassembled WGS sequence"/>
</dbReference>
<comment type="similarity">
    <text evidence="7">Belongs to the transglycosylase MltG family.</text>
</comment>
<dbReference type="RefSeq" id="WP_113983667.1">
    <property type="nucleotide sequence ID" value="NZ_QMEY01000014.1"/>
</dbReference>
<evidence type="ECO:0000256" key="1">
    <source>
        <dbReference type="ARBA" id="ARBA00022475"/>
    </source>
</evidence>
<name>A0A366LU15_9ACTN</name>
<keyword evidence="9" id="KW-1185">Reference proteome</keyword>
<comment type="caution">
    <text evidence="8">The sequence shown here is derived from an EMBL/GenBank/DDBJ whole genome shotgun (WGS) entry which is preliminary data.</text>
</comment>
<dbReference type="PANTHER" id="PTHR30518">
    <property type="entry name" value="ENDOLYTIC MUREIN TRANSGLYCOSYLASE"/>
    <property type="match status" value="1"/>
</dbReference>
<reference evidence="8 9" key="1">
    <citation type="submission" date="2018-06" db="EMBL/GenBank/DDBJ databases">
        <title>Sphaerisporangium craniellae sp. nov., isolated from a marine sponge in the South China Sea.</title>
        <authorList>
            <person name="Li L."/>
        </authorList>
    </citation>
    <scope>NUCLEOTIDE SEQUENCE [LARGE SCALE GENOMIC DNA]</scope>
    <source>
        <strain evidence="8 9">LHW63015</strain>
    </source>
</reference>
<comment type="function">
    <text evidence="7">Functions as a peptidoglycan terminase that cleaves nascent peptidoglycan strands endolytically to terminate their elongation.</text>
</comment>
<evidence type="ECO:0000256" key="2">
    <source>
        <dbReference type="ARBA" id="ARBA00022692"/>
    </source>
</evidence>
<accession>A0A366LU15</accession>
<evidence type="ECO:0000313" key="9">
    <source>
        <dbReference type="Proteomes" id="UP000253303"/>
    </source>
</evidence>
<keyword evidence="6 7" id="KW-0961">Cell wall biogenesis/degradation</keyword>
<sequence length="303" mass="32410">MNIENLLRDTLADMAGEEPPPAPGRFLQGRPRWFQGRGLALVAAGAVTALAVGSTAVLHGLSSSRVPLDVAVQRNAITVTVPEGTRLARVFEALSSRTGRPVADFERAAKDGAAALGLPSYARGRLEGFAFPGTYEFAPTATPGEILGAMVARYRRAAEDTALAEGARRAGRTPLEILTVASIVQAEAFRPGDMPKIARVLYNRLDRKMRLQVDSTLLYGLGKYGVSATREDIISPSPYNTYKHLGLPPGPIGSPGTAAIRAALHPASGRWLYFVVTDPAKGTMKFTSSHEEYTRLAGIRVSR</sequence>
<dbReference type="EC" id="4.2.2.29" evidence="7"/>
<dbReference type="Pfam" id="PF02618">
    <property type="entry name" value="YceG"/>
    <property type="match status" value="1"/>
</dbReference>
<evidence type="ECO:0000256" key="7">
    <source>
        <dbReference type="HAMAP-Rule" id="MF_02065"/>
    </source>
</evidence>
<comment type="subcellular location">
    <subcellularLocation>
        <location evidence="7">Cell membrane</location>
        <topology evidence="7">Single-pass membrane protein</topology>
    </subcellularLocation>
</comment>
<evidence type="ECO:0000313" key="8">
    <source>
        <dbReference type="EMBL" id="RBQ16804.1"/>
    </source>
</evidence>
<comment type="catalytic activity">
    <reaction evidence="7">
        <text>a peptidoglycan chain = a peptidoglycan chain with N-acetyl-1,6-anhydromuramyl-[peptide] at the reducing end + a peptidoglycan chain with N-acetylglucosamine at the non-reducing end.</text>
        <dbReference type="EC" id="4.2.2.29"/>
    </reaction>
</comment>
<keyword evidence="4 7" id="KW-0472">Membrane</keyword>
<dbReference type="HAMAP" id="MF_02065">
    <property type="entry name" value="MltG"/>
    <property type="match status" value="1"/>
</dbReference>
<dbReference type="InterPro" id="IPR003770">
    <property type="entry name" value="MLTG-like"/>
</dbReference>
<dbReference type="PANTHER" id="PTHR30518:SF2">
    <property type="entry name" value="ENDOLYTIC MUREIN TRANSGLYCOSYLASE"/>
    <property type="match status" value="1"/>
</dbReference>
<dbReference type="AlphaFoldDB" id="A0A366LU15"/>
<keyword evidence="2 7" id="KW-0812">Transmembrane</keyword>
<dbReference type="GO" id="GO:0008932">
    <property type="term" value="F:lytic endotransglycosylase activity"/>
    <property type="evidence" value="ECO:0007669"/>
    <property type="project" value="UniProtKB-UniRule"/>
</dbReference>
<dbReference type="GO" id="GO:0071555">
    <property type="term" value="P:cell wall organization"/>
    <property type="evidence" value="ECO:0007669"/>
    <property type="project" value="UniProtKB-KW"/>
</dbReference>
<organism evidence="8 9">
    <name type="scientific">Spongiactinospora rosea</name>
    <dbReference type="NCBI Taxonomy" id="2248750"/>
    <lineage>
        <taxon>Bacteria</taxon>
        <taxon>Bacillati</taxon>
        <taxon>Actinomycetota</taxon>
        <taxon>Actinomycetes</taxon>
        <taxon>Streptosporangiales</taxon>
        <taxon>Streptosporangiaceae</taxon>
        <taxon>Spongiactinospora</taxon>
    </lineage>
</organism>
<evidence type="ECO:0000256" key="4">
    <source>
        <dbReference type="ARBA" id="ARBA00023136"/>
    </source>
</evidence>
<keyword evidence="3 7" id="KW-1133">Transmembrane helix</keyword>
<dbReference type="OrthoDB" id="9814591at2"/>
<feature type="site" description="Important for catalytic activity" evidence="7">
    <location>
        <position position="187"/>
    </location>
</feature>
<keyword evidence="1 7" id="KW-1003">Cell membrane</keyword>
<evidence type="ECO:0000256" key="6">
    <source>
        <dbReference type="ARBA" id="ARBA00023316"/>
    </source>
</evidence>
<keyword evidence="5 7" id="KW-0456">Lyase</keyword>
<dbReference type="GO" id="GO:0005886">
    <property type="term" value="C:plasma membrane"/>
    <property type="evidence" value="ECO:0007669"/>
    <property type="project" value="UniProtKB-SubCell"/>
</dbReference>
<gene>
    <name evidence="7 8" type="primary">mltG</name>
    <name evidence="8" type="ORF">DP939_27415</name>
</gene>
<evidence type="ECO:0000256" key="5">
    <source>
        <dbReference type="ARBA" id="ARBA00023239"/>
    </source>
</evidence>
<dbReference type="GO" id="GO:0009252">
    <property type="term" value="P:peptidoglycan biosynthetic process"/>
    <property type="evidence" value="ECO:0007669"/>
    <property type="project" value="UniProtKB-UniRule"/>
</dbReference>
<dbReference type="EMBL" id="QMEY01000014">
    <property type="protein sequence ID" value="RBQ16804.1"/>
    <property type="molecule type" value="Genomic_DNA"/>
</dbReference>
<dbReference type="NCBIfam" id="TIGR00247">
    <property type="entry name" value="endolytic transglycosylase MltG"/>
    <property type="match status" value="1"/>
</dbReference>